<protein>
    <submittedName>
        <fullName evidence="2">GNAT family N-acetyltransferase</fullName>
    </submittedName>
</protein>
<accession>A0ABZ0HM30</accession>
<sequence>MTQIDDSRNEGVRLALRLAQPSDAEYIYGLRIDPSYNRYLSEVTGTVQDQADWLRRYKEREASGSEYYYVIERRADAKPCGLVRLYDFESDHFTWGSWILDQHKPAKAALESAFLIYVQGFERLGLQKSVFDVRKDNERTLAFHSRFGAVETGRNDLDVFFEYTRAQFEADKANHLEVLQKN</sequence>
<keyword evidence="3" id="KW-1185">Reference proteome</keyword>
<feature type="domain" description="N-acetyltransferase" evidence="1">
    <location>
        <begin position="13"/>
        <end position="149"/>
    </location>
</feature>
<dbReference type="InterPro" id="IPR016181">
    <property type="entry name" value="Acyl_CoA_acyltransferase"/>
</dbReference>
<evidence type="ECO:0000313" key="3">
    <source>
        <dbReference type="Proteomes" id="UP001302666"/>
    </source>
</evidence>
<geneLocation type="plasmid" evidence="2 3">
    <name>unnamed2</name>
</geneLocation>
<proteinExistence type="predicted"/>
<reference evidence="2 3" key="1">
    <citation type="submission" date="2023-10" db="EMBL/GenBank/DDBJ databases">
        <title>Eight complete genome sequences of bacteria isolated from laboratory stock of Giant Kelp gametophytes.</title>
        <authorList>
            <person name="Tolentino B."/>
            <person name="Nuzhdin S."/>
        </authorList>
    </citation>
    <scope>NUCLEOTIDE SEQUENCE [LARGE SCALE GENOMIC DNA]</scope>
    <source>
        <strain evidence="2 3">LC.270.F.C4</strain>
        <plasmid evidence="2 3">unnamed2</plasmid>
    </source>
</reference>
<organism evidence="2 3">
    <name type="scientific">Tritonibacter scottomollicae</name>
    <name type="common">Epibacterium scottomollicae</name>
    <dbReference type="NCBI Taxonomy" id="483013"/>
    <lineage>
        <taxon>Bacteria</taxon>
        <taxon>Pseudomonadati</taxon>
        <taxon>Pseudomonadota</taxon>
        <taxon>Alphaproteobacteria</taxon>
        <taxon>Rhodobacterales</taxon>
        <taxon>Paracoccaceae</taxon>
        <taxon>Tritonibacter</taxon>
    </lineage>
</organism>
<name>A0ABZ0HM30_TRISK</name>
<dbReference type="Pfam" id="PF13302">
    <property type="entry name" value="Acetyltransf_3"/>
    <property type="match status" value="1"/>
</dbReference>
<keyword evidence="2" id="KW-0614">Plasmid</keyword>
<dbReference type="RefSeq" id="WP_317387043.1">
    <property type="nucleotide sequence ID" value="NZ_CP136705.1"/>
</dbReference>
<dbReference type="Proteomes" id="UP001302666">
    <property type="component" value="Plasmid unnamed2"/>
</dbReference>
<dbReference type="SUPFAM" id="SSF55729">
    <property type="entry name" value="Acyl-CoA N-acyltransferases (Nat)"/>
    <property type="match status" value="1"/>
</dbReference>
<gene>
    <name evidence="2" type="ORF">R1T40_20870</name>
</gene>
<dbReference type="Gene3D" id="3.40.630.30">
    <property type="match status" value="1"/>
</dbReference>
<dbReference type="InterPro" id="IPR000182">
    <property type="entry name" value="GNAT_dom"/>
</dbReference>
<evidence type="ECO:0000259" key="1">
    <source>
        <dbReference type="Pfam" id="PF13302"/>
    </source>
</evidence>
<evidence type="ECO:0000313" key="2">
    <source>
        <dbReference type="EMBL" id="WOI35343.1"/>
    </source>
</evidence>
<dbReference type="EMBL" id="CP136705">
    <property type="protein sequence ID" value="WOI35343.1"/>
    <property type="molecule type" value="Genomic_DNA"/>
</dbReference>